<name>A0A645GM78_9ZZZZ</name>
<gene>
    <name evidence="1" type="ORF">SDC9_175421</name>
</gene>
<protein>
    <submittedName>
        <fullName evidence="1">Uncharacterized protein</fullName>
    </submittedName>
</protein>
<dbReference type="EMBL" id="VSSQ01078073">
    <property type="protein sequence ID" value="MPN27987.1"/>
    <property type="molecule type" value="Genomic_DNA"/>
</dbReference>
<sequence>MGAGVGVAHDHRIARTDKAFFRENGVADAVPADVEKVLDVMTPRPVAQDFALFGGLGVLRRGHVVDDRLDFRGVEHAVFADGDQVVDRDRGRDLVTEHPVERQHPDAGGGRIDGVGVENLLSQCLSHIPVPSRFRFRILRLRFSIKYNSGP</sequence>
<proteinExistence type="predicted"/>
<evidence type="ECO:0000313" key="1">
    <source>
        <dbReference type="EMBL" id="MPN27987.1"/>
    </source>
</evidence>
<comment type="caution">
    <text evidence="1">The sequence shown here is derived from an EMBL/GenBank/DDBJ whole genome shotgun (WGS) entry which is preliminary data.</text>
</comment>
<dbReference type="AlphaFoldDB" id="A0A645GM78"/>
<accession>A0A645GM78</accession>
<organism evidence="1">
    <name type="scientific">bioreactor metagenome</name>
    <dbReference type="NCBI Taxonomy" id="1076179"/>
    <lineage>
        <taxon>unclassified sequences</taxon>
        <taxon>metagenomes</taxon>
        <taxon>ecological metagenomes</taxon>
    </lineage>
</organism>
<reference evidence="1" key="1">
    <citation type="submission" date="2019-08" db="EMBL/GenBank/DDBJ databases">
        <authorList>
            <person name="Kucharzyk K."/>
            <person name="Murdoch R.W."/>
            <person name="Higgins S."/>
            <person name="Loffler F."/>
        </authorList>
    </citation>
    <scope>NUCLEOTIDE SEQUENCE</scope>
</reference>